<proteinExistence type="predicted"/>
<accession>A0A6N6VT80</accession>
<evidence type="ECO:0008006" key="3">
    <source>
        <dbReference type="Google" id="ProtNLM"/>
    </source>
</evidence>
<keyword evidence="2" id="KW-1185">Reference proteome</keyword>
<reference evidence="1 2" key="1">
    <citation type="submission" date="2019-10" db="EMBL/GenBank/DDBJ databases">
        <title>New species of Slilvanegrellaceae.</title>
        <authorList>
            <person name="Pitt A."/>
            <person name="Hahn M.W."/>
        </authorList>
    </citation>
    <scope>NUCLEOTIDE SEQUENCE [LARGE SCALE GENOMIC DNA]</scope>
    <source>
        <strain evidence="1 2">SP-Ram-0.45-NSY-1</strain>
    </source>
</reference>
<dbReference type="Proteomes" id="UP000437748">
    <property type="component" value="Unassembled WGS sequence"/>
</dbReference>
<organism evidence="1 2">
    <name type="scientific">Silvanigrella paludirubra</name>
    <dbReference type="NCBI Taxonomy" id="2499159"/>
    <lineage>
        <taxon>Bacteria</taxon>
        <taxon>Pseudomonadati</taxon>
        <taxon>Bdellovibrionota</taxon>
        <taxon>Oligoflexia</taxon>
        <taxon>Silvanigrellales</taxon>
        <taxon>Silvanigrellaceae</taxon>
        <taxon>Silvanigrella</taxon>
    </lineage>
</organism>
<name>A0A6N6VT80_9BACT</name>
<dbReference type="SUPFAM" id="SSF53850">
    <property type="entry name" value="Periplasmic binding protein-like II"/>
    <property type="match status" value="1"/>
</dbReference>
<evidence type="ECO:0000313" key="2">
    <source>
        <dbReference type="Proteomes" id="UP000437748"/>
    </source>
</evidence>
<evidence type="ECO:0000313" key="1">
    <source>
        <dbReference type="EMBL" id="KAB8036270.1"/>
    </source>
</evidence>
<gene>
    <name evidence="1" type="ORF">GCL60_15920</name>
</gene>
<dbReference type="OrthoDB" id="6397858at2"/>
<dbReference type="EMBL" id="WFLM01000007">
    <property type="protein sequence ID" value="KAB8036270.1"/>
    <property type="molecule type" value="Genomic_DNA"/>
</dbReference>
<dbReference type="RefSeq" id="WP_153421739.1">
    <property type="nucleotide sequence ID" value="NZ_WFLM01000007.1"/>
</dbReference>
<comment type="caution">
    <text evidence="1">The sequence shown here is derived from an EMBL/GenBank/DDBJ whole genome shotgun (WGS) entry which is preliminary data.</text>
</comment>
<protein>
    <recommendedName>
        <fullName evidence="3">Transporter substrate-binding domain-containing protein</fullName>
    </recommendedName>
</protein>
<sequence>MIKNIIILSFLLIQIKCFSISKNISLKICANDVRKSVNPDAKYETPSMDIFNFAVNNLKKKLDISYTIDFMPMDRCIFNANRGEIDAVLDVSYTEERALALEYPPGSGPDETKGPCTSNLKMSCSRYMVLTPKNSKFNYNGKKNNLPFPIRASLGYSIAKKLEVEFHENVELSKNDVVCIKKMIRDNNGCVIANFGYIPGMAEFQFKSLLPQVKINKIPYEMRSNYVPFSKKSKISKEDKLIFWKELSLVLKDPIIIEKIKEKYLKMQSKD</sequence>
<dbReference type="AlphaFoldDB" id="A0A6N6VT80"/>